<protein>
    <submittedName>
        <fullName evidence="1">Uncharacterized protein</fullName>
    </submittedName>
</protein>
<proteinExistence type="predicted"/>
<dbReference type="Proteomes" id="UP000799755">
    <property type="component" value="Unassembled WGS sequence"/>
</dbReference>
<keyword evidence="2" id="KW-1185">Reference proteome</keyword>
<accession>A0ACB6QRH0</accession>
<comment type="caution">
    <text evidence="1">The sequence shown here is derived from an EMBL/GenBank/DDBJ whole genome shotgun (WGS) entry which is preliminary data.</text>
</comment>
<evidence type="ECO:0000313" key="2">
    <source>
        <dbReference type="Proteomes" id="UP000799755"/>
    </source>
</evidence>
<organism evidence="1 2">
    <name type="scientific">Lindgomyces ingoldianus</name>
    <dbReference type="NCBI Taxonomy" id="673940"/>
    <lineage>
        <taxon>Eukaryota</taxon>
        <taxon>Fungi</taxon>
        <taxon>Dikarya</taxon>
        <taxon>Ascomycota</taxon>
        <taxon>Pezizomycotina</taxon>
        <taxon>Dothideomycetes</taxon>
        <taxon>Pleosporomycetidae</taxon>
        <taxon>Pleosporales</taxon>
        <taxon>Lindgomycetaceae</taxon>
        <taxon>Lindgomyces</taxon>
    </lineage>
</organism>
<gene>
    <name evidence="1" type="ORF">BDR25DRAFT_356225</name>
</gene>
<name>A0ACB6QRH0_9PLEO</name>
<sequence>MSSMRAAGRDFMQGRHINQYLQRNQITDPRFDRIISKSDLGLGESANALPASKPTSIKRSHNTLRCRLTHSDTYFTKPQRAPVCARLKGSEINQSLRFRKWSECHNQNAVVASAYKVRKPTVPFIGTTISRAVEITSRAVIMAILGKTLHYLELHTALFSSAISTNYRLVANYTGSYTETLTARKASS</sequence>
<reference evidence="1" key="1">
    <citation type="journal article" date="2020" name="Stud. Mycol.">
        <title>101 Dothideomycetes genomes: a test case for predicting lifestyles and emergence of pathogens.</title>
        <authorList>
            <person name="Haridas S."/>
            <person name="Albert R."/>
            <person name="Binder M."/>
            <person name="Bloem J."/>
            <person name="Labutti K."/>
            <person name="Salamov A."/>
            <person name="Andreopoulos B."/>
            <person name="Baker S."/>
            <person name="Barry K."/>
            <person name="Bills G."/>
            <person name="Bluhm B."/>
            <person name="Cannon C."/>
            <person name="Castanera R."/>
            <person name="Culley D."/>
            <person name="Daum C."/>
            <person name="Ezra D."/>
            <person name="Gonzalez J."/>
            <person name="Henrissat B."/>
            <person name="Kuo A."/>
            <person name="Liang C."/>
            <person name="Lipzen A."/>
            <person name="Lutzoni F."/>
            <person name="Magnuson J."/>
            <person name="Mondo S."/>
            <person name="Nolan M."/>
            <person name="Ohm R."/>
            <person name="Pangilinan J."/>
            <person name="Park H.-J."/>
            <person name="Ramirez L."/>
            <person name="Alfaro M."/>
            <person name="Sun H."/>
            <person name="Tritt A."/>
            <person name="Yoshinaga Y."/>
            <person name="Zwiers L.-H."/>
            <person name="Turgeon B."/>
            <person name="Goodwin S."/>
            <person name="Spatafora J."/>
            <person name="Crous P."/>
            <person name="Grigoriev I."/>
        </authorList>
    </citation>
    <scope>NUCLEOTIDE SEQUENCE</scope>
    <source>
        <strain evidence="1">ATCC 200398</strain>
    </source>
</reference>
<dbReference type="EMBL" id="MU003511">
    <property type="protein sequence ID" value="KAF2469531.1"/>
    <property type="molecule type" value="Genomic_DNA"/>
</dbReference>
<evidence type="ECO:0000313" key="1">
    <source>
        <dbReference type="EMBL" id="KAF2469531.1"/>
    </source>
</evidence>